<dbReference type="RefSeq" id="WP_075137275.1">
    <property type="nucleotide sequence ID" value="NZ_MSIF01000025.1"/>
</dbReference>
<feature type="transmembrane region" description="Helical" evidence="1">
    <location>
        <begin position="120"/>
        <end position="139"/>
    </location>
</feature>
<evidence type="ECO:0000256" key="1">
    <source>
        <dbReference type="SAM" id="Phobius"/>
    </source>
</evidence>
<keyword evidence="1" id="KW-1133">Transmembrane helix</keyword>
<evidence type="ECO:0000313" key="3">
    <source>
        <dbReference type="Proteomes" id="UP000185696"/>
    </source>
</evidence>
<dbReference type="AlphaFoldDB" id="A0A7Z0WF91"/>
<dbReference type="Proteomes" id="UP000185696">
    <property type="component" value="Unassembled WGS sequence"/>
</dbReference>
<name>A0A7Z0WF91_9PSEU</name>
<reference evidence="2 3" key="1">
    <citation type="submission" date="2016-12" db="EMBL/GenBank/DDBJ databases">
        <title>The draft genome sequence of Actinophytocola xinjiangensis.</title>
        <authorList>
            <person name="Wang W."/>
            <person name="Yuan L."/>
        </authorList>
    </citation>
    <scope>NUCLEOTIDE SEQUENCE [LARGE SCALE GENOMIC DNA]</scope>
    <source>
        <strain evidence="2 3">CGMCC 4.4663</strain>
    </source>
</reference>
<comment type="caution">
    <text evidence="2">The sequence shown here is derived from an EMBL/GenBank/DDBJ whole genome shotgun (WGS) entry which is preliminary data.</text>
</comment>
<sequence length="149" mass="15346">MSTTTAMPQSVRNATFAAWALLGLLVLRVLLTFVFADQLLDAYIGDNSVLRAMSRDAVTEMAPAYSGVAIAVLVIGAILGFAAANLGKGAQWARIVAVIFAVLAALGAVVSLIAPSVPVLMIINVIVGLLAVAVVVLLFSGDSNGFFGR</sequence>
<evidence type="ECO:0000313" key="2">
    <source>
        <dbReference type="EMBL" id="OLF05915.1"/>
    </source>
</evidence>
<keyword evidence="3" id="KW-1185">Reference proteome</keyword>
<feature type="transmembrane region" description="Helical" evidence="1">
    <location>
        <begin position="64"/>
        <end position="83"/>
    </location>
</feature>
<organism evidence="2 3">
    <name type="scientific">Actinophytocola xinjiangensis</name>
    <dbReference type="NCBI Taxonomy" id="485602"/>
    <lineage>
        <taxon>Bacteria</taxon>
        <taxon>Bacillati</taxon>
        <taxon>Actinomycetota</taxon>
        <taxon>Actinomycetes</taxon>
        <taxon>Pseudonocardiales</taxon>
        <taxon>Pseudonocardiaceae</taxon>
    </lineage>
</organism>
<gene>
    <name evidence="2" type="ORF">BLA60_34660</name>
</gene>
<accession>A0A7Z0WF91</accession>
<dbReference type="EMBL" id="MSIF01000025">
    <property type="protein sequence ID" value="OLF05915.1"/>
    <property type="molecule type" value="Genomic_DNA"/>
</dbReference>
<proteinExistence type="predicted"/>
<feature type="transmembrane region" description="Helical" evidence="1">
    <location>
        <begin position="95"/>
        <end position="114"/>
    </location>
</feature>
<keyword evidence="1" id="KW-0812">Transmembrane</keyword>
<keyword evidence="1" id="KW-0472">Membrane</keyword>
<protein>
    <submittedName>
        <fullName evidence="2">Uncharacterized protein</fullName>
    </submittedName>
</protein>